<dbReference type="EMBL" id="CAAE01014963">
    <property type="protein sequence ID" value="CAG06323.1"/>
    <property type="molecule type" value="Genomic_DNA"/>
</dbReference>
<proteinExistence type="predicted"/>
<accession>Q4RZ59</accession>
<comment type="caution">
    <text evidence="1">The sequence shown here is derived from an EMBL/GenBank/DDBJ whole genome shotgun (WGS) entry which is preliminary data.</text>
</comment>
<reference evidence="1" key="2">
    <citation type="submission" date="2004-02" db="EMBL/GenBank/DDBJ databases">
        <authorList>
            <consortium name="Genoscope"/>
            <consortium name="Whitehead Institute Centre for Genome Research"/>
        </authorList>
    </citation>
    <scope>NUCLEOTIDE SEQUENCE</scope>
</reference>
<reference evidence="1" key="1">
    <citation type="journal article" date="2004" name="Nature">
        <title>Genome duplication in the teleost fish Tetraodon nigroviridis reveals the early vertebrate proto-karyotype.</title>
        <authorList>
            <person name="Jaillon O."/>
            <person name="Aury J.-M."/>
            <person name="Brunet F."/>
            <person name="Petit J.-L."/>
            <person name="Stange-Thomann N."/>
            <person name="Mauceli E."/>
            <person name="Bouneau L."/>
            <person name="Fischer C."/>
            <person name="Ozouf-Costaz C."/>
            <person name="Bernot A."/>
            <person name="Nicaud S."/>
            <person name="Jaffe D."/>
            <person name="Fisher S."/>
            <person name="Lutfalla G."/>
            <person name="Dossat C."/>
            <person name="Segurens B."/>
            <person name="Dasilva C."/>
            <person name="Salanoubat M."/>
            <person name="Levy M."/>
            <person name="Boudet N."/>
            <person name="Castellano S."/>
            <person name="Anthouard V."/>
            <person name="Jubin C."/>
            <person name="Castelli V."/>
            <person name="Katinka M."/>
            <person name="Vacherie B."/>
            <person name="Biemont C."/>
            <person name="Skalli Z."/>
            <person name="Cattolico L."/>
            <person name="Poulain J."/>
            <person name="De Berardinis V."/>
            <person name="Cruaud C."/>
            <person name="Duprat S."/>
            <person name="Brottier P."/>
            <person name="Coutanceau J.-P."/>
            <person name="Gouzy J."/>
            <person name="Parra G."/>
            <person name="Lardier G."/>
            <person name="Chapple C."/>
            <person name="McKernan K.J."/>
            <person name="McEwan P."/>
            <person name="Bosak S."/>
            <person name="Kellis M."/>
            <person name="Volff J.-N."/>
            <person name="Guigo R."/>
            <person name="Zody M.C."/>
            <person name="Mesirov J."/>
            <person name="Lindblad-Toh K."/>
            <person name="Birren B."/>
            <person name="Nusbaum C."/>
            <person name="Kahn D."/>
            <person name="Robinson-Rechavi M."/>
            <person name="Laudet V."/>
            <person name="Schachter V."/>
            <person name="Quetier F."/>
            <person name="Saurin W."/>
            <person name="Scarpelli C."/>
            <person name="Wincker P."/>
            <person name="Lander E.S."/>
            <person name="Weissenbach J."/>
            <person name="Roest Crollius H."/>
        </authorList>
    </citation>
    <scope>NUCLEOTIDE SEQUENCE [LARGE SCALE GENOMIC DNA]</scope>
</reference>
<dbReference type="AlphaFoldDB" id="Q4RZ59"/>
<sequence>MPEQLTPSLGHNCLIDLGCRAFSPPPLSSCPIHPGSCPKWQVP</sequence>
<evidence type="ECO:0000313" key="1">
    <source>
        <dbReference type="EMBL" id="CAG06323.1"/>
    </source>
</evidence>
<dbReference type="KEGG" id="tng:GSTEN00026637G001"/>
<gene>
    <name evidence="1" type="ORF">GSTENG00026637001</name>
</gene>
<protein>
    <submittedName>
        <fullName evidence="1">(spotted green pufferfish) hypothetical protein</fullName>
    </submittedName>
</protein>
<name>Q4RZ59_TETNG</name>
<organism evidence="1">
    <name type="scientific">Tetraodon nigroviridis</name>
    <name type="common">Spotted green pufferfish</name>
    <name type="synonym">Chelonodon nigroviridis</name>
    <dbReference type="NCBI Taxonomy" id="99883"/>
    <lineage>
        <taxon>Eukaryota</taxon>
        <taxon>Metazoa</taxon>
        <taxon>Chordata</taxon>
        <taxon>Craniata</taxon>
        <taxon>Vertebrata</taxon>
        <taxon>Euteleostomi</taxon>
        <taxon>Actinopterygii</taxon>
        <taxon>Neopterygii</taxon>
        <taxon>Teleostei</taxon>
        <taxon>Neoteleostei</taxon>
        <taxon>Acanthomorphata</taxon>
        <taxon>Eupercaria</taxon>
        <taxon>Tetraodontiformes</taxon>
        <taxon>Tetradontoidea</taxon>
        <taxon>Tetraodontidae</taxon>
        <taxon>Tetraodon</taxon>
    </lineage>
</organism>